<dbReference type="AlphaFoldDB" id="A0A8D8RKP6"/>
<sequence>MGTAALLMILSPVLRVLRRVLPRNVPSVRLCGIVIVSVNGYIGSFIRKSVPDPTPSSAVASVVQLTVHQVRLSKKQALRNKPVQPMVTVRPKVNPPKEVKTLRIRPRHLPVVKQPFPVKPKRKKVKLVLYLNRTKTGIVPRRLAIVTIVV</sequence>
<name>A0A8D8RKP6_9HEMI</name>
<proteinExistence type="predicted"/>
<accession>A0A8D8RKP6</accession>
<organism evidence="1">
    <name type="scientific">Cacopsylla melanoneura</name>
    <dbReference type="NCBI Taxonomy" id="428564"/>
    <lineage>
        <taxon>Eukaryota</taxon>
        <taxon>Metazoa</taxon>
        <taxon>Ecdysozoa</taxon>
        <taxon>Arthropoda</taxon>
        <taxon>Hexapoda</taxon>
        <taxon>Insecta</taxon>
        <taxon>Pterygota</taxon>
        <taxon>Neoptera</taxon>
        <taxon>Paraneoptera</taxon>
        <taxon>Hemiptera</taxon>
        <taxon>Sternorrhyncha</taxon>
        <taxon>Psylloidea</taxon>
        <taxon>Psyllidae</taxon>
        <taxon>Psyllinae</taxon>
        <taxon>Cacopsylla</taxon>
    </lineage>
</organism>
<reference evidence="1" key="1">
    <citation type="submission" date="2021-05" db="EMBL/GenBank/DDBJ databases">
        <authorList>
            <person name="Alioto T."/>
            <person name="Alioto T."/>
            <person name="Gomez Garrido J."/>
        </authorList>
    </citation>
    <scope>NUCLEOTIDE SEQUENCE</scope>
</reference>
<evidence type="ECO:0000313" key="1">
    <source>
        <dbReference type="EMBL" id="CAG6651525.1"/>
    </source>
</evidence>
<protein>
    <submittedName>
        <fullName evidence="1">Uncharacterized protein</fullName>
    </submittedName>
</protein>
<dbReference type="EMBL" id="HBUF01168045">
    <property type="protein sequence ID" value="CAG6651525.1"/>
    <property type="molecule type" value="Transcribed_RNA"/>
</dbReference>